<evidence type="ECO:0000313" key="5">
    <source>
        <dbReference type="EMBL" id="PUA81931.1"/>
    </source>
</evidence>
<sequence length="318" mass="33685">MTTKWAVAGTGSIAETFAEDFVHVEDAEIVAIGSRSTERAGEFGARFGGAQGYTYDDLMGAPVDVVYIATPHPQHHALARAAIEAGKAVLVEKSFTASLADTRDVVDLARERGVFCMEAMWTRFQPAVVEAKRIVDSGELGDLVAVQADLGAFRTYDPASRLFAPELGGGAVLDLGVYVVSIAQQFLGTPDAVTATGTRYPNGVDASAMIHLAYDDGRAASLACALTTETPGRAVIWGTKGSIELGPRFHHPHHLVVRRNGAGEETIELPPGCHGLALEAAEVNRCLAAGLTESPTMPLADTVDVQRVMEETLAQISR</sequence>
<dbReference type="GO" id="GO:0016491">
    <property type="term" value="F:oxidoreductase activity"/>
    <property type="evidence" value="ECO:0007669"/>
    <property type="project" value="UniProtKB-KW"/>
</dbReference>
<dbReference type="Pfam" id="PF01408">
    <property type="entry name" value="GFO_IDH_MocA"/>
    <property type="match status" value="1"/>
</dbReference>
<keyword evidence="2" id="KW-0560">Oxidoreductase</keyword>
<evidence type="ECO:0000256" key="2">
    <source>
        <dbReference type="ARBA" id="ARBA00023002"/>
    </source>
</evidence>
<dbReference type="Pfam" id="PF22725">
    <property type="entry name" value="GFO_IDH_MocA_C3"/>
    <property type="match status" value="1"/>
</dbReference>
<dbReference type="SUPFAM" id="SSF55347">
    <property type="entry name" value="Glyceraldehyde-3-phosphate dehydrogenase-like, C-terminal domain"/>
    <property type="match status" value="1"/>
</dbReference>
<evidence type="ECO:0000259" key="4">
    <source>
        <dbReference type="Pfam" id="PF22725"/>
    </source>
</evidence>
<dbReference type="Gene3D" id="3.40.50.720">
    <property type="entry name" value="NAD(P)-binding Rossmann-like Domain"/>
    <property type="match status" value="1"/>
</dbReference>
<dbReference type="Gene3D" id="3.30.360.10">
    <property type="entry name" value="Dihydrodipicolinate Reductase, domain 2"/>
    <property type="match status" value="1"/>
</dbReference>
<name>A0A2R7YZZ1_9ACTN</name>
<accession>A0A2R7YZZ1</accession>
<dbReference type="SUPFAM" id="SSF51735">
    <property type="entry name" value="NAD(P)-binding Rossmann-fold domains"/>
    <property type="match status" value="1"/>
</dbReference>
<dbReference type="PANTHER" id="PTHR22604:SF105">
    <property type="entry name" value="TRANS-1,2-DIHYDROBENZENE-1,2-DIOL DEHYDROGENASE"/>
    <property type="match status" value="1"/>
</dbReference>
<dbReference type="InterPro" id="IPR055170">
    <property type="entry name" value="GFO_IDH_MocA-like_dom"/>
</dbReference>
<dbReference type="AlphaFoldDB" id="A0A2R7YZZ1"/>
<reference evidence="5 6" key="1">
    <citation type="submission" date="2018-03" db="EMBL/GenBank/DDBJ databases">
        <authorList>
            <person name="Keele B.F."/>
        </authorList>
    </citation>
    <scope>NUCLEOTIDE SEQUENCE [LARGE SCALE GENOMIC DNA]</scope>
    <source>
        <strain evidence="5 6">IB-3</strain>
    </source>
</reference>
<protein>
    <submittedName>
        <fullName evidence="5">Oxidoreductase</fullName>
    </submittedName>
</protein>
<dbReference type="InterPro" id="IPR036291">
    <property type="entry name" value="NAD(P)-bd_dom_sf"/>
</dbReference>
<comment type="caution">
    <text evidence="5">The sequence shown here is derived from an EMBL/GenBank/DDBJ whole genome shotgun (WGS) entry which is preliminary data.</text>
</comment>
<dbReference type="InterPro" id="IPR000683">
    <property type="entry name" value="Gfo/Idh/MocA-like_OxRdtase_N"/>
</dbReference>
<dbReference type="PANTHER" id="PTHR22604">
    <property type="entry name" value="OXIDOREDUCTASES"/>
    <property type="match status" value="1"/>
</dbReference>
<proteinExistence type="inferred from homology"/>
<dbReference type="GO" id="GO:0000166">
    <property type="term" value="F:nucleotide binding"/>
    <property type="evidence" value="ECO:0007669"/>
    <property type="project" value="InterPro"/>
</dbReference>
<feature type="domain" description="Gfo/Idh/MocA-like oxidoreductase N-terminal" evidence="3">
    <location>
        <begin position="4"/>
        <end position="118"/>
    </location>
</feature>
<evidence type="ECO:0000256" key="1">
    <source>
        <dbReference type="ARBA" id="ARBA00010928"/>
    </source>
</evidence>
<dbReference type="RefSeq" id="WP_108343814.1">
    <property type="nucleotide sequence ID" value="NZ_PYXZ01000002.1"/>
</dbReference>
<feature type="domain" description="GFO/IDH/MocA-like oxidoreductase" evidence="4">
    <location>
        <begin position="129"/>
        <end position="244"/>
    </location>
</feature>
<dbReference type="Proteomes" id="UP000244867">
    <property type="component" value="Unassembled WGS sequence"/>
</dbReference>
<dbReference type="EMBL" id="PYXZ01000002">
    <property type="protein sequence ID" value="PUA81931.1"/>
    <property type="molecule type" value="Genomic_DNA"/>
</dbReference>
<keyword evidence="6" id="KW-1185">Reference proteome</keyword>
<comment type="similarity">
    <text evidence="1">Belongs to the Gfo/Idh/MocA family.</text>
</comment>
<dbReference type="InterPro" id="IPR050984">
    <property type="entry name" value="Gfo/Idh/MocA_domain"/>
</dbReference>
<evidence type="ECO:0000313" key="6">
    <source>
        <dbReference type="Proteomes" id="UP000244867"/>
    </source>
</evidence>
<dbReference type="OrthoDB" id="9815825at2"/>
<evidence type="ECO:0000259" key="3">
    <source>
        <dbReference type="Pfam" id="PF01408"/>
    </source>
</evidence>
<organism evidence="5 6">
    <name type="scientific">Nocardioides currus</name>
    <dbReference type="NCBI Taxonomy" id="2133958"/>
    <lineage>
        <taxon>Bacteria</taxon>
        <taxon>Bacillati</taxon>
        <taxon>Actinomycetota</taxon>
        <taxon>Actinomycetes</taxon>
        <taxon>Propionibacteriales</taxon>
        <taxon>Nocardioidaceae</taxon>
        <taxon>Nocardioides</taxon>
    </lineage>
</organism>
<gene>
    <name evidence="5" type="ORF">C7S10_07770</name>
</gene>